<keyword evidence="3" id="KW-1185">Reference proteome</keyword>
<proteinExistence type="predicted"/>
<comment type="caution">
    <text evidence="2">The sequence shown here is derived from an EMBL/GenBank/DDBJ whole genome shotgun (WGS) entry which is preliminary data.</text>
</comment>
<evidence type="ECO:0000256" key="1">
    <source>
        <dbReference type="SAM" id="MobiDB-lite"/>
    </source>
</evidence>
<evidence type="ECO:0000313" key="3">
    <source>
        <dbReference type="Proteomes" id="UP000241890"/>
    </source>
</evidence>
<dbReference type="Pfam" id="PF01503">
    <property type="entry name" value="PRA-PH"/>
    <property type="match status" value="1"/>
</dbReference>
<dbReference type="InParanoid" id="A0A2R5GJI9"/>
<reference evidence="2 3" key="1">
    <citation type="submission" date="2017-12" db="EMBL/GenBank/DDBJ databases">
        <title>Sequencing, de novo assembly and annotation of complete genome of a new Thraustochytrid species, strain FCC1311.</title>
        <authorList>
            <person name="Sedici K."/>
            <person name="Godart F."/>
            <person name="Aiese Cigliano R."/>
            <person name="Sanseverino W."/>
            <person name="Barakat M."/>
            <person name="Ortet P."/>
            <person name="Marechal E."/>
            <person name="Cagnac O."/>
            <person name="Amato A."/>
        </authorList>
    </citation>
    <scope>NUCLEOTIDE SEQUENCE [LARGE SCALE GENOMIC DNA]</scope>
</reference>
<evidence type="ECO:0000313" key="2">
    <source>
        <dbReference type="EMBL" id="GBG31056.1"/>
    </source>
</evidence>
<protein>
    <submittedName>
        <fullName evidence="2">Uncharacterized protein</fullName>
    </submittedName>
</protein>
<dbReference type="InterPro" id="IPR023292">
    <property type="entry name" value="NTP_PyroPHydrolase-like_dom_sf"/>
</dbReference>
<name>A0A2R5GJI9_9STRA</name>
<dbReference type="Gene3D" id="1.10.3420.10">
    <property type="entry name" value="putative ntp pyrophosphohydrolase like domain"/>
    <property type="match status" value="2"/>
</dbReference>
<dbReference type="EMBL" id="BEYU01000089">
    <property type="protein sequence ID" value="GBG31056.1"/>
    <property type="molecule type" value="Genomic_DNA"/>
</dbReference>
<gene>
    <name evidence="2" type="ORF">FCC1311_072772</name>
</gene>
<accession>A0A2R5GJI9</accession>
<dbReference type="InterPro" id="IPR021130">
    <property type="entry name" value="PRib-ATP_PPHydrolase-like"/>
</dbReference>
<sequence length="354" mass="39300">MTTTHEDDAYDVREFTVGAGQRAPERPEEMSEEQVRFLAKMMLDEMMEFTATVEEPGAAKDKLCKFIDESKDIALPAYESMENGVVQRIADQADALVDAYYYSLNAAARHGVNLSQLFAVVHEANMNKRDPATGKFLRREDGKIIKPPGWQPPNVEAEIARQLEQGGFNEVATESKPDAKRTDADMVCEFTSGAGSTIPSRPEVFSSEAVFFLAKMMLDEIMEFMATVLPPAEAKEALKTFIRESKDIAKTQQSDRVQLIADQADALVDSYYYSLNAAALHGVNLSSLFAVVHEANMNKRDPATGEFLRREDGKIIKPPGWQPPNVEAEIARQLEHGSFPRALELETSMPTTVA</sequence>
<dbReference type="Proteomes" id="UP000241890">
    <property type="component" value="Unassembled WGS sequence"/>
</dbReference>
<dbReference type="OrthoDB" id="188952at2759"/>
<feature type="region of interest" description="Disordered" evidence="1">
    <location>
        <begin position="1"/>
        <end position="31"/>
    </location>
</feature>
<dbReference type="AlphaFoldDB" id="A0A2R5GJI9"/>
<feature type="compositionally biased region" description="Basic and acidic residues" evidence="1">
    <location>
        <begin position="1"/>
        <end position="14"/>
    </location>
</feature>
<organism evidence="2 3">
    <name type="scientific">Hondaea fermentalgiana</name>
    <dbReference type="NCBI Taxonomy" id="2315210"/>
    <lineage>
        <taxon>Eukaryota</taxon>
        <taxon>Sar</taxon>
        <taxon>Stramenopiles</taxon>
        <taxon>Bigyra</taxon>
        <taxon>Labyrinthulomycetes</taxon>
        <taxon>Thraustochytrida</taxon>
        <taxon>Thraustochytriidae</taxon>
        <taxon>Hondaea</taxon>
    </lineage>
</organism>